<dbReference type="SFLD" id="SFLDS00003">
    <property type="entry name" value="Haloacid_Dehalogenase"/>
    <property type="match status" value="1"/>
</dbReference>
<dbReference type="NCBIfam" id="TIGR01549">
    <property type="entry name" value="HAD-SF-IA-v1"/>
    <property type="match status" value="1"/>
</dbReference>
<name>A0A1W1X6V4_9CLOT</name>
<dbReference type="SFLD" id="SFLDG01129">
    <property type="entry name" value="C1.5:_HAD__Beta-PGM__Phosphata"/>
    <property type="match status" value="1"/>
</dbReference>
<dbReference type="PANTHER" id="PTHR46470:SF4">
    <property type="entry name" value="5-AMINO-6-(5-PHOSPHO-D-RIBITYLAMINO)URACIL PHOSPHATASE YIGB"/>
    <property type="match status" value="1"/>
</dbReference>
<dbReference type="GO" id="GO:0016787">
    <property type="term" value="F:hydrolase activity"/>
    <property type="evidence" value="ECO:0007669"/>
    <property type="project" value="UniProtKB-KW"/>
</dbReference>
<dbReference type="InterPro" id="IPR023214">
    <property type="entry name" value="HAD_sf"/>
</dbReference>
<dbReference type="InterPro" id="IPR036412">
    <property type="entry name" value="HAD-like_sf"/>
</dbReference>
<dbReference type="Gene3D" id="3.40.50.1000">
    <property type="entry name" value="HAD superfamily/HAD-like"/>
    <property type="match status" value="1"/>
</dbReference>
<accession>A0A1W1X6V4</accession>
<protein>
    <submittedName>
        <fullName evidence="4">Putative hydrolase of the HAD superfamily</fullName>
    </submittedName>
</protein>
<dbReference type="GO" id="GO:0044281">
    <property type="term" value="P:small molecule metabolic process"/>
    <property type="evidence" value="ECO:0007669"/>
    <property type="project" value="UniProtKB-ARBA"/>
</dbReference>
<evidence type="ECO:0000256" key="1">
    <source>
        <dbReference type="ARBA" id="ARBA00001946"/>
    </source>
</evidence>
<dbReference type="InterPro" id="IPR051400">
    <property type="entry name" value="HAD-like_hydrolase"/>
</dbReference>
<proteinExistence type="predicted"/>
<dbReference type="EMBL" id="FWXH01000002">
    <property type="protein sequence ID" value="SMC19699.1"/>
    <property type="molecule type" value="Genomic_DNA"/>
</dbReference>
<dbReference type="AlphaFoldDB" id="A0A1W1X6V4"/>
<dbReference type="PANTHER" id="PTHR46470">
    <property type="entry name" value="N-ACYLNEURAMINATE-9-PHOSPHATASE"/>
    <property type="match status" value="1"/>
</dbReference>
<dbReference type="SUPFAM" id="SSF56784">
    <property type="entry name" value="HAD-like"/>
    <property type="match status" value="1"/>
</dbReference>
<reference evidence="4 5" key="1">
    <citation type="submission" date="2017-04" db="EMBL/GenBank/DDBJ databases">
        <authorList>
            <person name="Afonso C.L."/>
            <person name="Miller P.J."/>
            <person name="Scott M.A."/>
            <person name="Spackman E."/>
            <person name="Goraichik I."/>
            <person name="Dimitrov K.M."/>
            <person name="Suarez D.L."/>
            <person name="Swayne D.E."/>
        </authorList>
    </citation>
    <scope>NUCLEOTIDE SEQUENCE [LARGE SCALE GENOMIC DNA]</scope>
    <source>
        <strain evidence="4 5">DSM 12555</strain>
    </source>
</reference>
<keyword evidence="3" id="KW-0460">Magnesium</keyword>
<dbReference type="STRING" id="1121291.SAMN02745134_00910"/>
<dbReference type="RefSeq" id="WP_242950474.1">
    <property type="nucleotide sequence ID" value="NZ_FWXH01000002.1"/>
</dbReference>
<gene>
    <name evidence="4" type="ORF">SAMN02745134_00910</name>
</gene>
<keyword evidence="2 4" id="KW-0378">Hydrolase</keyword>
<dbReference type="Pfam" id="PF00702">
    <property type="entry name" value="Hydrolase"/>
    <property type="match status" value="1"/>
</dbReference>
<evidence type="ECO:0000313" key="5">
    <source>
        <dbReference type="Proteomes" id="UP000192468"/>
    </source>
</evidence>
<dbReference type="Proteomes" id="UP000192468">
    <property type="component" value="Unassembled WGS sequence"/>
</dbReference>
<evidence type="ECO:0000313" key="4">
    <source>
        <dbReference type="EMBL" id="SMC19699.1"/>
    </source>
</evidence>
<sequence length="238" mass="28044">MEYSKLKRKDNMIIFFDLDGTLLDHKSSEYLGVKEFYNYNKKYFKFNENEFYKAWCDISEKHFNIYLAGKLTFREQRIERIKELFRLAKIKLSEHDAEKNFNEYLLNYENNWKCFDDVKPCLDSLKDYRLGIISNGDLTQQNLKLEKMKIKSYFEIIITAGEVGISKPNVEIFKIAASKANVELRYCYYVGDDLNTDILPCKKVNMKGIFIDRNGIAGKIVDFAVINSLENLKNYIEG</sequence>
<dbReference type="InterPro" id="IPR006439">
    <property type="entry name" value="HAD-SF_hydro_IA"/>
</dbReference>
<comment type="cofactor">
    <cofactor evidence="1">
        <name>Mg(2+)</name>
        <dbReference type="ChEBI" id="CHEBI:18420"/>
    </cofactor>
</comment>
<dbReference type="Gene3D" id="1.10.150.240">
    <property type="entry name" value="Putative phosphatase, domain 2"/>
    <property type="match status" value="1"/>
</dbReference>
<evidence type="ECO:0000256" key="3">
    <source>
        <dbReference type="ARBA" id="ARBA00022842"/>
    </source>
</evidence>
<dbReference type="InterPro" id="IPR023198">
    <property type="entry name" value="PGP-like_dom2"/>
</dbReference>
<organism evidence="4 5">
    <name type="scientific">Clostridium acidisoli DSM 12555</name>
    <dbReference type="NCBI Taxonomy" id="1121291"/>
    <lineage>
        <taxon>Bacteria</taxon>
        <taxon>Bacillati</taxon>
        <taxon>Bacillota</taxon>
        <taxon>Clostridia</taxon>
        <taxon>Eubacteriales</taxon>
        <taxon>Clostridiaceae</taxon>
        <taxon>Clostridium</taxon>
    </lineage>
</organism>
<evidence type="ECO:0000256" key="2">
    <source>
        <dbReference type="ARBA" id="ARBA00022801"/>
    </source>
</evidence>
<keyword evidence="5" id="KW-1185">Reference proteome</keyword>